<dbReference type="NCBIfam" id="TIGR01444">
    <property type="entry name" value="fkbM_fam"/>
    <property type="match status" value="1"/>
</dbReference>
<dbReference type="InterPro" id="IPR006342">
    <property type="entry name" value="FkbM_mtfrase"/>
</dbReference>
<name>A0A7Y9DZN3_9PSEU</name>
<dbReference type="GO" id="GO:0032259">
    <property type="term" value="P:methylation"/>
    <property type="evidence" value="ECO:0007669"/>
    <property type="project" value="UniProtKB-KW"/>
</dbReference>
<protein>
    <submittedName>
        <fullName evidence="2">FkbM family methyltransferase</fullName>
    </submittedName>
</protein>
<dbReference type="Proteomes" id="UP000535890">
    <property type="component" value="Unassembled WGS sequence"/>
</dbReference>
<organism evidence="2 3">
    <name type="scientific">Actinomycetospora corticicola</name>
    <dbReference type="NCBI Taxonomy" id="663602"/>
    <lineage>
        <taxon>Bacteria</taxon>
        <taxon>Bacillati</taxon>
        <taxon>Actinomycetota</taxon>
        <taxon>Actinomycetes</taxon>
        <taxon>Pseudonocardiales</taxon>
        <taxon>Pseudonocardiaceae</taxon>
        <taxon>Actinomycetospora</taxon>
    </lineage>
</organism>
<sequence length="247" mass="26299">MDTTAGLSRLLRTVAPHAWFLEDEVAGLAEFVGPGAVCVDVGAEFGLYTWTLAGLVGPRGHVHAVEPQPGPATFVDTTRRLIAAGHVTVHRTALGAAAGSGALSLPRRGLLPVHGRAFLTTGADGLGSNAEFAHHDEVPVAVATLDELVADLALERLDLVKVDIEGAEVSLLAGAAKTLESFRPVLMLELEDRHLARFGARVADVVDDLAGLDYLPRTWHGRWLPRRADDGRRNVLFLPAEQVLTVP</sequence>
<gene>
    <name evidence="2" type="ORF">BJ983_004427</name>
</gene>
<keyword evidence="2" id="KW-0808">Transferase</keyword>
<dbReference type="SUPFAM" id="SSF53335">
    <property type="entry name" value="S-adenosyl-L-methionine-dependent methyltransferases"/>
    <property type="match status" value="1"/>
</dbReference>
<evidence type="ECO:0000313" key="3">
    <source>
        <dbReference type="Proteomes" id="UP000535890"/>
    </source>
</evidence>
<dbReference type="InterPro" id="IPR052514">
    <property type="entry name" value="SAM-dependent_MTase"/>
</dbReference>
<reference evidence="2 3" key="1">
    <citation type="submission" date="2020-07" db="EMBL/GenBank/DDBJ databases">
        <title>Sequencing the genomes of 1000 actinobacteria strains.</title>
        <authorList>
            <person name="Klenk H.-P."/>
        </authorList>
    </citation>
    <scope>NUCLEOTIDE SEQUENCE [LARGE SCALE GENOMIC DNA]</scope>
    <source>
        <strain evidence="2 3">DSM 45772</strain>
    </source>
</reference>
<feature type="domain" description="Methyltransferase FkbM" evidence="1">
    <location>
        <begin position="40"/>
        <end position="210"/>
    </location>
</feature>
<proteinExistence type="predicted"/>
<dbReference type="PANTHER" id="PTHR34203">
    <property type="entry name" value="METHYLTRANSFERASE, FKBM FAMILY PROTEIN"/>
    <property type="match status" value="1"/>
</dbReference>
<dbReference type="InterPro" id="IPR029063">
    <property type="entry name" value="SAM-dependent_MTases_sf"/>
</dbReference>
<dbReference type="GO" id="GO:0008168">
    <property type="term" value="F:methyltransferase activity"/>
    <property type="evidence" value="ECO:0007669"/>
    <property type="project" value="UniProtKB-KW"/>
</dbReference>
<evidence type="ECO:0000259" key="1">
    <source>
        <dbReference type="Pfam" id="PF05050"/>
    </source>
</evidence>
<keyword evidence="3" id="KW-1185">Reference proteome</keyword>
<dbReference type="Pfam" id="PF05050">
    <property type="entry name" value="Methyltransf_21"/>
    <property type="match status" value="1"/>
</dbReference>
<dbReference type="RefSeq" id="WP_343054298.1">
    <property type="nucleotide sequence ID" value="NZ_BAABHP010000015.1"/>
</dbReference>
<comment type="caution">
    <text evidence="2">The sequence shown here is derived from an EMBL/GenBank/DDBJ whole genome shotgun (WGS) entry which is preliminary data.</text>
</comment>
<dbReference type="AlphaFoldDB" id="A0A7Y9DZN3"/>
<keyword evidence="2" id="KW-0489">Methyltransferase</keyword>
<dbReference type="Gene3D" id="3.40.50.150">
    <property type="entry name" value="Vaccinia Virus protein VP39"/>
    <property type="match status" value="1"/>
</dbReference>
<accession>A0A7Y9DZN3</accession>
<dbReference type="EMBL" id="JACCBN010000001">
    <property type="protein sequence ID" value="NYD38325.1"/>
    <property type="molecule type" value="Genomic_DNA"/>
</dbReference>
<dbReference type="PANTHER" id="PTHR34203:SF15">
    <property type="entry name" value="SLL1173 PROTEIN"/>
    <property type="match status" value="1"/>
</dbReference>
<evidence type="ECO:0000313" key="2">
    <source>
        <dbReference type="EMBL" id="NYD38325.1"/>
    </source>
</evidence>